<dbReference type="Pfam" id="PF05762">
    <property type="entry name" value="VWA_CoxE"/>
    <property type="match status" value="1"/>
</dbReference>
<dbReference type="SUPFAM" id="SSF53300">
    <property type="entry name" value="vWA-like"/>
    <property type="match status" value="1"/>
</dbReference>
<evidence type="ECO:0000256" key="1">
    <source>
        <dbReference type="SAM" id="MobiDB-lite"/>
    </source>
</evidence>
<dbReference type="Proteomes" id="UP000312512">
    <property type="component" value="Unassembled WGS sequence"/>
</dbReference>
<feature type="compositionally biased region" description="Gly residues" evidence="1">
    <location>
        <begin position="9"/>
        <end position="40"/>
    </location>
</feature>
<feature type="region of interest" description="Disordered" evidence="1">
    <location>
        <begin position="1"/>
        <end position="40"/>
    </location>
</feature>
<dbReference type="Gene3D" id="3.40.50.410">
    <property type="entry name" value="von Willebrand factor, type A domain"/>
    <property type="match status" value="1"/>
</dbReference>
<evidence type="ECO:0000313" key="3">
    <source>
        <dbReference type="Proteomes" id="UP000312512"/>
    </source>
</evidence>
<keyword evidence="3" id="KW-1185">Reference proteome</keyword>
<dbReference type="RefSeq" id="WP_139630255.1">
    <property type="nucleotide sequence ID" value="NZ_VDLX02000003.1"/>
</dbReference>
<sequence length="476" mass="51835">MNDSQTTAGTGGIPEPGQGTGPEAGRGTGPEVGGGGAPEYGGAGAARRQVLYWRLLSRLFAPDEQPALERASVAIVDDLGLPPALLDPGISVDNLVQRFPGLAAEFEGLMEERDHEEGGEVRRAALVSKLLLNVFATGQGNVSAGQLAAWKQDAGWFERGMGCEPGGLRHGRGNGGEGNAELAQLLAGLEGDLVRRMHLREVLADPALARQLTPSMSLIEQLLRDKSNLSGVALANAKALIRRYVDEVAEVLRTQVEQTSAGVIDRSVPPKRVFRNLDVERTIWKNLTNWSPDDERLYVDRLYYKQTARRTTPARLIVVVDQSGSMVDSMVNCTILASIFAGLPKVDVHLIAYDTRALDLTPWVHDPFEVLLRTNLGGGNDGPVAMAMARPKITDPRNTVMVWISDFYEFDRSQPLYDGIESVHRSGVKFIPVGSVNSSGQENVEPWFRKKFKALGTPVISGHIRKLVFELKNFLA</sequence>
<name>A0A5C4WRU0_9ACTN</name>
<gene>
    <name evidence="2" type="ORF">FH608_010680</name>
</gene>
<reference evidence="2 3" key="1">
    <citation type="submission" date="2019-10" db="EMBL/GenBank/DDBJ databases">
        <title>Nonomuraea sp. nov., isolated from Phyllanthus amarus.</title>
        <authorList>
            <person name="Klykleung N."/>
            <person name="Tanasupawat S."/>
        </authorList>
    </citation>
    <scope>NUCLEOTIDE SEQUENCE [LARGE SCALE GENOMIC DNA]</scope>
    <source>
        <strain evidence="2 3">PA1-10</strain>
    </source>
</reference>
<organism evidence="2 3">
    <name type="scientific">Nonomuraea phyllanthi</name>
    <dbReference type="NCBI Taxonomy" id="2219224"/>
    <lineage>
        <taxon>Bacteria</taxon>
        <taxon>Bacillati</taxon>
        <taxon>Actinomycetota</taxon>
        <taxon>Actinomycetes</taxon>
        <taxon>Streptosporangiales</taxon>
        <taxon>Streptosporangiaceae</taxon>
        <taxon>Nonomuraea</taxon>
    </lineage>
</organism>
<dbReference type="EMBL" id="VDLX02000003">
    <property type="protein sequence ID" value="KAB8195938.1"/>
    <property type="molecule type" value="Genomic_DNA"/>
</dbReference>
<accession>A0A5C4WRU0</accession>
<dbReference type="OrthoDB" id="9789979at2"/>
<proteinExistence type="predicted"/>
<dbReference type="AlphaFoldDB" id="A0A5C4WRU0"/>
<protein>
    <submittedName>
        <fullName evidence="2">VWA domain-containing protein</fullName>
    </submittedName>
</protein>
<dbReference type="InterPro" id="IPR036465">
    <property type="entry name" value="vWFA_dom_sf"/>
</dbReference>
<comment type="caution">
    <text evidence="2">The sequence shown here is derived from an EMBL/GenBank/DDBJ whole genome shotgun (WGS) entry which is preliminary data.</text>
</comment>
<dbReference type="InterPro" id="IPR008912">
    <property type="entry name" value="Uncharacterised_CoxE"/>
</dbReference>
<evidence type="ECO:0000313" key="2">
    <source>
        <dbReference type="EMBL" id="KAB8195938.1"/>
    </source>
</evidence>